<dbReference type="Pfam" id="PF13962">
    <property type="entry name" value="PGG"/>
    <property type="match status" value="1"/>
</dbReference>
<dbReference type="SUPFAM" id="SSF48403">
    <property type="entry name" value="Ankyrin repeat"/>
    <property type="match status" value="1"/>
</dbReference>
<dbReference type="PANTHER" id="PTHR24177:SF314">
    <property type="entry name" value="PROTEIN ACCELERATED CELL DEATH 6-LIKE ISOFORM X1"/>
    <property type="match status" value="1"/>
</dbReference>
<dbReference type="OMA" id="YASEWAL"/>
<dbReference type="Proteomes" id="UP000006729">
    <property type="component" value="Chromosome 11"/>
</dbReference>
<dbReference type="GO" id="GO:0016020">
    <property type="term" value="C:membrane"/>
    <property type="evidence" value="ECO:0000318"/>
    <property type="project" value="GO_Central"/>
</dbReference>
<dbReference type="SMART" id="SM00248">
    <property type="entry name" value="ANK"/>
    <property type="match status" value="5"/>
</dbReference>
<name>A0A2K1YEC3_POPTR</name>
<dbReference type="EMBL" id="CM009300">
    <property type="protein sequence ID" value="PNT11376.2"/>
    <property type="molecule type" value="Genomic_DNA"/>
</dbReference>
<evidence type="ECO:0000313" key="4">
    <source>
        <dbReference type="Proteomes" id="UP000006729"/>
    </source>
</evidence>
<organism evidence="3 4">
    <name type="scientific">Populus trichocarpa</name>
    <name type="common">Western balsam poplar</name>
    <name type="synonym">Populus balsamifera subsp. trichocarpa</name>
    <dbReference type="NCBI Taxonomy" id="3694"/>
    <lineage>
        <taxon>Eukaryota</taxon>
        <taxon>Viridiplantae</taxon>
        <taxon>Streptophyta</taxon>
        <taxon>Embryophyta</taxon>
        <taxon>Tracheophyta</taxon>
        <taxon>Spermatophyta</taxon>
        <taxon>Magnoliopsida</taxon>
        <taxon>eudicotyledons</taxon>
        <taxon>Gunneridae</taxon>
        <taxon>Pentapetalae</taxon>
        <taxon>rosids</taxon>
        <taxon>fabids</taxon>
        <taxon>Malpighiales</taxon>
        <taxon>Salicaceae</taxon>
        <taxon>Saliceae</taxon>
        <taxon>Populus</taxon>
    </lineage>
</organism>
<sequence length="636" mass="71400">MFQPLMGSCNADVLDTKQKINGRLYKALVTCNKKDVVDLCQRISDHALHVITVNDDTVLHMATYAKEAALVERLLDELPDHHVDKLTRQNRVGNTILHETATSNHAISVADKLLKRAPGLLGMRNHNGETALFRAARYGKTDMFNFLAAKVSGYDEAGLQFYVQRSDKTTILHIAILSEHFDLAYQIALDYRHLISEKDGDGMTSLQLLSCNPSAFKQEPEDGFIKLAKSCCSTAWQEKVQNQKDKYKSAVELAKLLSRNDTSWEVTYSSIDQSKPKIHRYGEIGGQEGMSLAARIPERMDDVGETPLILATKSGIVEIVEEILRLYPQAVEHVDDEGRNVLHVAIKYRELKIFELVTKMEVPMKRLVRKIDNEGNSILHTVGIKRKDFVSEKMEGPAFLLQEELLWFERVEKVTPPHFISHHNSQNLSAECLFITANSELRSSAKEWMKSTAEGSSVVAVLIATVAFAAAYTVPGGPNQSTGVPVLVNKPFFVVFTVSDVLSLTFALTSVVTFLSILSSPFRFKDFKHTLPNKLMAGFTFLFLSVAMMMVAFGSTIFLTIYNKENWAKVTLYTVSFIPVCIFALSYFPLYSSLSKTYKYLLENFPLTKLVLSKPCMMMSKCLKCCQVQTSESHIP</sequence>
<dbReference type="InterPro" id="IPR036770">
    <property type="entry name" value="Ankyrin_rpt-contain_sf"/>
</dbReference>
<dbReference type="InParanoid" id="A0A2K1YEC3"/>
<keyword evidence="4" id="KW-1185">Reference proteome</keyword>
<evidence type="ECO:0000259" key="2">
    <source>
        <dbReference type="Pfam" id="PF13962"/>
    </source>
</evidence>
<dbReference type="InterPro" id="IPR026961">
    <property type="entry name" value="PGG_dom"/>
</dbReference>
<dbReference type="Gramene" id="Potri.011G016300.1.v4.1">
    <property type="protein sequence ID" value="Potri.011G016300.1.v4.1"/>
    <property type="gene ID" value="Potri.011G016300.v4.1"/>
</dbReference>
<dbReference type="AlphaFoldDB" id="A0A2K1YEC3"/>
<dbReference type="InterPro" id="IPR002110">
    <property type="entry name" value="Ankyrin_rpt"/>
</dbReference>
<dbReference type="Pfam" id="PF12796">
    <property type="entry name" value="Ank_2"/>
    <property type="match status" value="2"/>
</dbReference>
<feature type="transmembrane region" description="Helical" evidence="1">
    <location>
        <begin position="539"/>
        <end position="561"/>
    </location>
</feature>
<dbReference type="ExpressionAtlas" id="A0A2K1YEC3">
    <property type="expression patterns" value="differential"/>
</dbReference>
<dbReference type="Gramene" id="Potri.006G281600.1.v4.1">
    <property type="protein sequence ID" value="Potri.006G281600.1.v4.1"/>
    <property type="gene ID" value="Potri.006G281600.v4.1"/>
</dbReference>
<protein>
    <recommendedName>
        <fullName evidence="2">PGG domain-containing protein</fullName>
    </recommendedName>
</protein>
<evidence type="ECO:0000313" key="3">
    <source>
        <dbReference type="EMBL" id="PNT11376.2"/>
    </source>
</evidence>
<evidence type="ECO:0000256" key="1">
    <source>
        <dbReference type="SAM" id="Phobius"/>
    </source>
</evidence>
<dbReference type="STRING" id="3694.A0A2K1YEC3"/>
<reference evidence="3 4" key="1">
    <citation type="journal article" date="2006" name="Science">
        <title>The genome of black cottonwood, Populus trichocarpa (Torr. &amp; Gray).</title>
        <authorList>
            <person name="Tuskan G.A."/>
            <person name="Difazio S."/>
            <person name="Jansson S."/>
            <person name="Bohlmann J."/>
            <person name="Grigoriev I."/>
            <person name="Hellsten U."/>
            <person name="Putnam N."/>
            <person name="Ralph S."/>
            <person name="Rombauts S."/>
            <person name="Salamov A."/>
            <person name="Schein J."/>
            <person name="Sterck L."/>
            <person name="Aerts A."/>
            <person name="Bhalerao R.R."/>
            <person name="Bhalerao R.P."/>
            <person name="Blaudez D."/>
            <person name="Boerjan W."/>
            <person name="Brun A."/>
            <person name="Brunner A."/>
            <person name="Busov V."/>
            <person name="Campbell M."/>
            <person name="Carlson J."/>
            <person name="Chalot M."/>
            <person name="Chapman J."/>
            <person name="Chen G.L."/>
            <person name="Cooper D."/>
            <person name="Coutinho P.M."/>
            <person name="Couturier J."/>
            <person name="Covert S."/>
            <person name="Cronk Q."/>
            <person name="Cunningham R."/>
            <person name="Davis J."/>
            <person name="Degroeve S."/>
            <person name="Dejardin A."/>
            <person name="Depamphilis C."/>
            <person name="Detter J."/>
            <person name="Dirks B."/>
            <person name="Dubchak I."/>
            <person name="Duplessis S."/>
            <person name="Ehlting J."/>
            <person name="Ellis B."/>
            <person name="Gendler K."/>
            <person name="Goodstein D."/>
            <person name="Gribskov M."/>
            <person name="Grimwood J."/>
            <person name="Groover A."/>
            <person name="Gunter L."/>
            <person name="Hamberger B."/>
            <person name="Heinze B."/>
            <person name="Helariutta Y."/>
            <person name="Henrissat B."/>
            <person name="Holligan D."/>
            <person name="Holt R."/>
            <person name="Huang W."/>
            <person name="Islam-Faridi N."/>
            <person name="Jones S."/>
            <person name="Jones-Rhoades M."/>
            <person name="Jorgensen R."/>
            <person name="Joshi C."/>
            <person name="Kangasjarvi J."/>
            <person name="Karlsson J."/>
            <person name="Kelleher C."/>
            <person name="Kirkpatrick R."/>
            <person name="Kirst M."/>
            <person name="Kohler A."/>
            <person name="Kalluri U."/>
            <person name="Larimer F."/>
            <person name="Leebens-Mack J."/>
            <person name="Leple J.C."/>
            <person name="Locascio P."/>
            <person name="Lou Y."/>
            <person name="Lucas S."/>
            <person name="Martin F."/>
            <person name="Montanini B."/>
            <person name="Napoli C."/>
            <person name="Nelson D.R."/>
            <person name="Nelson C."/>
            <person name="Nieminen K."/>
            <person name="Nilsson O."/>
            <person name="Pereda V."/>
            <person name="Peter G."/>
            <person name="Philippe R."/>
            <person name="Pilate G."/>
            <person name="Poliakov A."/>
            <person name="Razumovskaya J."/>
            <person name="Richardson P."/>
            <person name="Rinaldi C."/>
            <person name="Ritland K."/>
            <person name="Rouze P."/>
            <person name="Ryaboy D."/>
            <person name="Schmutz J."/>
            <person name="Schrader J."/>
            <person name="Segerman B."/>
            <person name="Shin H."/>
            <person name="Siddiqui A."/>
            <person name="Sterky F."/>
            <person name="Terry A."/>
            <person name="Tsai C.J."/>
            <person name="Uberbacher E."/>
            <person name="Unneberg P."/>
            <person name="Vahala J."/>
            <person name="Wall K."/>
            <person name="Wessler S."/>
            <person name="Yang G."/>
            <person name="Yin T."/>
            <person name="Douglas C."/>
            <person name="Marra M."/>
            <person name="Sandberg G."/>
            <person name="Van de Peer Y."/>
            <person name="Rokhsar D."/>
        </authorList>
    </citation>
    <scope>NUCLEOTIDE SEQUENCE [LARGE SCALE GENOMIC DNA]</scope>
    <source>
        <strain evidence="4">cv. Nisqually</strain>
    </source>
</reference>
<dbReference type="Gene3D" id="1.25.40.20">
    <property type="entry name" value="Ankyrin repeat-containing domain"/>
    <property type="match status" value="2"/>
</dbReference>
<accession>A0A2K1YEC3</accession>
<keyword evidence="1" id="KW-0472">Membrane</keyword>
<gene>
    <name evidence="3" type="ORF">POPTR_011G016300</name>
</gene>
<feature type="transmembrane region" description="Helical" evidence="1">
    <location>
        <begin position="567"/>
        <end position="590"/>
    </location>
</feature>
<feature type="domain" description="PGG" evidence="2">
    <location>
        <begin position="446"/>
        <end position="559"/>
    </location>
</feature>
<feature type="transmembrane region" description="Helical" evidence="1">
    <location>
        <begin position="452"/>
        <end position="472"/>
    </location>
</feature>
<feature type="transmembrane region" description="Helical" evidence="1">
    <location>
        <begin position="492"/>
        <end position="518"/>
    </location>
</feature>
<dbReference type="PANTHER" id="PTHR24177">
    <property type="entry name" value="CASKIN"/>
    <property type="match status" value="1"/>
</dbReference>
<proteinExistence type="predicted"/>
<dbReference type="SMR" id="A0A2K1YEC3"/>
<keyword evidence="1" id="KW-1133">Transmembrane helix</keyword>
<keyword evidence="1" id="KW-0812">Transmembrane</keyword>
<dbReference type="OrthoDB" id="843847at2759"/>